<dbReference type="EMBL" id="LNIX01000001">
    <property type="protein sequence ID" value="OXA63681.1"/>
    <property type="molecule type" value="Genomic_DNA"/>
</dbReference>
<dbReference type="Pfam" id="PF05090">
    <property type="entry name" value="HTTM"/>
    <property type="match status" value="2"/>
</dbReference>
<reference evidence="9 10" key="1">
    <citation type="submission" date="2015-12" db="EMBL/GenBank/DDBJ databases">
        <title>The genome of Folsomia candida.</title>
        <authorList>
            <person name="Faddeeva A."/>
            <person name="Derks M.F."/>
            <person name="Anvar Y."/>
            <person name="Smit S."/>
            <person name="Van Straalen N."/>
            <person name="Roelofs D."/>
        </authorList>
    </citation>
    <scope>NUCLEOTIDE SEQUENCE [LARGE SCALE GENOMIC DNA]</scope>
    <source>
        <strain evidence="9 10">VU population</strain>
        <tissue evidence="9">Whole body</tissue>
    </source>
</reference>
<dbReference type="PANTHER" id="PTHR12639:SF6">
    <property type="entry name" value="VITAMIN K-DEPENDENT GAMMA-CARBOXYLASE"/>
    <property type="match status" value="1"/>
</dbReference>
<keyword evidence="2 7" id="KW-0812">Transmembrane</keyword>
<dbReference type="OMA" id="VFRFLFX"/>
<sequence>MDPCDPTALALFRIAFGLLMMLDIPLERGLEDADIRFGDQNYCFFPLFPWVKPVPVAFACLLYSAMWIGALGICLGYRFKQSCILYLIPYVYFFILDKSRWNNHSYLFMLFAILLKVGGAGERLNLGKHWVFGGLKPFLDQQHIEFYFIHMGGLCYDLGVGFLLNFQRTRKLGILISILFHGMNAAIFDIGMFPYICLASLILFRNADEWPCSWFRSGRSETLKPISSTPKNNVMKKSTRFLIFIYVGVQIFLPFSHSITKGFNNWTPGLYGYSWDMMVNSWETLHQKIIVKDEITGQEKFLDPDVWVANDRWSSHADMALQHAQCIARNLERYNISSIGVYFDIWKSLNGRFQQRIYDPRVNLLKVHWSPFTPVSFILPLLTQYSHYRDYFSTFFDINATSDVIFVADYPGLFLENFLPEELVNVTITLITGGIVFEENGINSSLSVSGEEHPVKSGKFHKVYSTHESPSCYMYRYTNGTEQQSMYGDESLEIDTLSEIQANFVKFMASKVEIFSRSVYLVANSYLNVLFDVPMVLRRRE</sequence>
<keyword evidence="4 7" id="KW-0472">Membrane</keyword>
<dbReference type="SMART" id="SM00752">
    <property type="entry name" value="HTTM"/>
    <property type="match status" value="1"/>
</dbReference>
<evidence type="ECO:0000256" key="4">
    <source>
        <dbReference type="ARBA" id="ARBA00023136"/>
    </source>
</evidence>
<keyword evidence="3 7" id="KW-1133">Transmembrane helix</keyword>
<dbReference type="Proteomes" id="UP000198287">
    <property type="component" value="Unassembled WGS sequence"/>
</dbReference>
<dbReference type="OrthoDB" id="206689at2759"/>
<evidence type="ECO:0000259" key="8">
    <source>
        <dbReference type="SMART" id="SM00752"/>
    </source>
</evidence>
<feature type="transmembrane region" description="Helical" evidence="7">
    <location>
        <begin position="146"/>
        <end position="166"/>
    </location>
</feature>
<keyword evidence="5" id="KW-1015">Disulfide bond</keyword>
<gene>
    <name evidence="9" type="ORF">Fcan01_01682</name>
</gene>
<organism evidence="9 10">
    <name type="scientific">Folsomia candida</name>
    <name type="common">Springtail</name>
    <dbReference type="NCBI Taxonomy" id="158441"/>
    <lineage>
        <taxon>Eukaryota</taxon>
        <taxon>Metazoa</taxon>
        <taxon>Ecdysozoa</taxon>
        <taxon>Arthropoda</taxon>
        <taxon>Hexapoda</taxon>
        <taxon>Collembola</taxon>
        <taxon>Entomobryomorpha</taxon>
        <taxon>Isotomoidea</taxon>
        <taxon>Isotomidae</taxon>
        <taxon>Proisotominae</taxon>
        <taxon>Folsomia</taxon>
    </lineage>
</organism>
<comment type="caution">
    <text evidence="9">The sequence shown here is derived from an EMBL/GenBank/DDBJ whole genome shotgun (WGS) entry which is preliminary data.</text>
</comment>
<evidence type="ECO:0000256" key="5">
    <source>
        <dbReference type="ARBA" id="ARBA00023157"/>
    </source>
</evidence>
<evidence type="ECO:0000313" key="10">
    <source>
        <dbReference type="Proteomes" id="UP000198287"/>
    </source>
</evidence>
<keyword evidence="10" id="KW-1185">Reference proteome</keyword>
<dbReference type="InterPro" id="IPR007782">
    <property type="entry name" value="VKG_COase"/>
</dbReference>
<evidence type="ECO:0000256" key="2">
    <source>
        <dbReference type="ARBA" id="ARBA00022692"/>
    </source>
</evidence>
<accession>A0A226F3C9</accession>
<dbReference type="InterPro" id="IPR053935">
    <property type="entry name" value="VKGC_lumenal_dom"/>
</dbReference>
<name>A0A226F3C9_FOLCA</name>
<dbReference type="GO" id="GO:0012505">
    <property type="term" value="C:endomembrane system"/>
    <property type="evidence" value="ECO:0007669"/>
    <property type="project" value="UniProtKB-SubCell"/>
</dbReference>
<dbReference type="GO" id="GO:0019842">
    <property type="term" value="F:vitamin binding"/>
    <property type="evidence" value="ECO:0007669"/>
    <property type="project" value="TreeGrafter"/>
</dbReference>
<comment type="subcellular location">
    <subcellularLocation>
        <location evidence="1">Endomembrane system</location>
        <topology evidence="1">Multi-pass membrane protein</topology>
    </subcellularLocation>
</comment>
<evidence type="ECO:0000256" key="1">
    <source>
        <dbReference type="ARBA" id="ARBA00004127"/>
    </source>
</evidence>
<feature type="transmembrane region" description="Helical" evidence="7">
    <location>
        <begin position="178"/>
        <end position="204"/>
    </location>
</feature>
<dbReference type="PANTHER" id="PTHR12639">
    <property type="entry name" value="VITAMIN K-DEPENDENT GAMMA-CARBOXYLASE"/>
    <property type="match status" value="1"/>
</dbReference>
<dbReference type="STRING" id="158441.A0A226F3C9"/>
<dbReference type="InterPro" id="IPR053934">
    <property type="entry name" value="HTTM_dom"/>
</dbReference>
<proteinExistence type="predicted"/>
<dbReference type="Pfam" id="PF22777">
    <property type="entry name" value="VKGC_lumenal_dom"/>
    <property type="match status" value="1"/>
</dbReference>
<evidence type="ECO:0000256" key="7">
    <source>
        <dbReference type="SAM" id="Phobius"/>
    </source>
</evidence>
<dbReference type="GO" id="GO:0008488">
    <property type="term" value="F:gamma-glutamyl carboxylase activity"/>
    <property type="evidence" value="ECO:0007669"/>
    <property type="project" value="InterPro"/>
</dbReference>
<evidence type="ECO:0000256" key="3">
    <source>
        <dbReference type="ARBA" id="ARBA00022989"/>
    </source>
</evidence>
<dbReference type="AlphaFoldDB" id="A0A226F3C9"/>
<evidence type="ECO:0000256" key="6">
    <source>
        <dbReference type="ARBA" id="ARBA00023239"/>
    </source>
</evidence>
<feature type="transmembrane region" description="Helical" evidence="7">
    <location>
        <begin position="56"/>
        <end position="77"/>
    </location>
</feature>
<protein>
    <submittedName>
        <fullName evidence="9">Vitamin K-dependent gamma-carboxylase</fullName>
    </submittedName>
</protein>
<feature type="domain" description="HTTM-like" evidence="8">
    <location>
        <begin position="1"/>
        <end position="209"/>
    </location>
</feature>
<dbReference type="InterPro" id="IPR011020">
    <property type="entry name" value="HTTM-like"/>
</dbReference>
<evidence type="ECO:0000313" key="9">
    <source>
        <dbReference type="EMBL" id="OXA63681.1"/>
    </source>
</evidence>
<keyword evidence="6" id="KW-0456">Lyase</keyword>
<feature type="transmembrane region" description="Helical" evidence="7">
    <location>
        <begin position="106"/>
        <end position="126"/>
    </location>
</feature>